<dbReference type="Gene3D" id="3.90.280.10">
    <property type="entry name" value="PEBP-like"/>
    <property type="match status" value="1"/>
</dbReference>
<feature type="compositionally biased region" description="Basic and acidic residues" evidence="1">
    <location>
        <begin position="361"/>
        <end position="384"/>
    </location>
</feature>
<reference evidence="2" key="1">
    <citation type="submission" date="2020-11" db="EMBL/GenBank/DDBJ databases">
        <authorList>
            <person name="Tran Van P."/>
        </authorList>
    </citation>
    <scope>NUCLEOTIDE SEQUENCE</scope>
</reference>
<dbReference type="Pfam" id="PF01161">
    <property type="entry name" value="PBP"/>
    <property type="match status" value="1"/>
</dbReference>
<sequence>PLNAEFSVLESDIVDNKSGEEVSDNDLIVSPVFRGNVLFPHKCINCPNVTIDSSAINGINSTDDCDRSDDSAEELSGRIRLVNDDNNYYTLCLISLDSQLGEESNVCHWMATNIHNKNKVTNYETIIKYLPVYGIRGLGYQRFVFLLYKHKNALNLQNVDDFDLKKRGFNAYDFMSSHGSDNTVTPVGLSWFQTTWDYSSQKICYDYLEMISNDYKLFLYMDCEDMRAPNYEWSPPKEKRYNQLQFPGRAPFNIYLDAFRDPKDISKEVLLERLSSVNPYDYGKEFDKTPTYPHIHPIPVGTPDWLKGPIKKRRSKVGAFRGLRPHSAIEPFDNNADLDRPKWPRLHPSVHPLNMPLPYPDGHRRPTPLRDSKWVKPPHEHPTYRIDFPLNLEKDDKQKLKESE</sequence>
<dbReference type="Proteomes" id="UP000759131">
    <property type="component" value="Unassembled WGS sequence"/>
</dbReference>
<dbReference type="OrthoDB" id="2153661at2759"/>
<keyword evidence="3" id="KW-1185">Reference proteome</keyword>
<name>A0A7R9QEG1_9ACAR</name>
<dbReference type="EMBL" id="CAJPIZ010025912">
    <property type="protein sequence ID" value="CAG2118891.1"/>
    <property type="molecule type" value="Genomic_DNA"/>
</dbReference>
<organism evidence="2">
    <name type="scientific">Medioppia subpectinata</name>
    <dbReference type="NCBI Taxonomy" id="1979941"/>
    <lineage>
        <taxon>Eukaryota</taxon>
        <taxon>Metazoa</taxon>
        <taxon>Ecdysozoa</taxon>
        <taxon>Arthropoda</taxon>
        <taxon>Chelicerata</taxon>
        <taxon>Arachnida</taxon>
        <taxon>Acari</taxon>
        <taxon>Acariformes</taxon>
        <taxon>Sarcoptiformes</taxon>
        <taxon>Oribatida</taxon>
        <taxon>Brachypylina</taxon>
        <taxon>Oppioidea</taxon>
        <taxon>Oppiidae</taxon>
        <taxon>Medioppia</taxon>
    </lineage>
</organism>
<feature type="compositionally biased region" description="Basic and acidic residues" evidence="1">
    <location>
        <begin position="392"/>
        <end position="404"/>
    </location>
</feature>
<feature type="region of interest" description="Disordered" evidence="1">
    <location>
        <begin position="354"/>
        <end position="404"/>
    </location>
</feature>
<dbReference type="InterPro" id="IPR036610">
    <property type="entry name" value="PEBP-like_sf"/>
</dbReference>
<feature type="non-terminal residue" evidence="2">
    <location>
        <position position="404"/>
    </location>
</feature>
<evidence type="ECO:0000313" key="3">
    <source>
        <dbReference type="Proteomes" id="UP000759131"/>
    </source>
</evidence>
<dbReference type="SUPFAM" id="SSF49777">
    <property type="entry name" value="PEBP-like"/>
    <property type="match status" value="1"/>
</dbReference>
<gene>
    <name evidence="2" type="ORF">OSB1V03_LOCUS18841</name>
</gene>
<dbReference type="EMBL" id="OC880487">
    <property type="protein sequence ID" value="CAD7641802.1"/>
    <property type="molecule type" value="Genomic_DNA"/>
</dbReference>
<dbReference type="AlphaFoldDB" id="A0A7R9QEG1"/>
<dbReference type="InterPro" id="IPR008914">
    <property type="entry name" value="PEBP"/>
</dbReference>
<accession>A0A7R9QEG1</accession>
<proteinExistence type="predicted"/>
<evidence type="ECO:0000313" key="2">
    <source>
        <dbReference type="EMBL" id="CAD7641802.1"/>
    </source>
</evidence>
<evidence type="ECO:0000256" key="1">
    <source>
        <dbReference type="SAM" id="MobiDB-lite"/>
    </source>
</evidence>
<protein>
    <submittedName>
        <fullName evidence="2">Uncharacterized protein</fullName>
    </submittedName>
</protein>
<feature type="non-terminal residue" evidence="2">
    <location>
        <position position="1"/>
    </location>
</feature>